<dbReference type="GO" id="GO:0005886">
    <property type="term" value="C:plasma membrane"/>
    <property type="evidence" value="ECO:0007669"/>
    <property type="project" value="UniProtKB-SubCell"/>
</dbReference>
<feature type="transmembrane region" description="Helical" evidence="6">
    <location>
        <begin position="113"/>
        <end position="133"/>
    </location>
</feature>
<dbReference type="PANTHER" id="PTHR37693:SF1">
    <property type="entry name" value="INTEGRAL MEMBRANE PROTEIN"/>
    <property type="match status" value="1"/>
</dbReference>
<comment type="caution">
    <text evidence="7">The sequence shown here is derived from an EMBL/GenBank/DDBJ whole genome shotgun (WGS) entry which is preliminary data.</text>
</comment>
<evidence type="ECO:0000256" key="4">
    <source>
        <dbReference type="ARBA" id="ARBA00022989"/>
    </source>
</evidence>
<reference evidence="7 8" key="1">
    <citation type="submission" date="2018-01" db="EMBL/GenBank/DDBJ databases">
        <title>Metagenomic assembled genomes from two thermal pools in the Uzon Caldera, Kamchatka, Russia.</title>
        <authorList>
            <person name="Wilkins L."/>
            <person name="Ettinger C."/>
        </authorList>
    </citation>
    <scope>NUCLEOTIDE SEQUENCE [LARGE SCALE GENOMIC DNA]</scope>
    <source>
        <strain evidence="7">ZAV-15</strain>
    </source>
</reference>
<feature type="transmembrane region" description="Helical" evidence="6">
    <location>
        <begin position="153"/>
        <end position="173"/>
    </location>
</feature>
<comment type="subcellular location">
    <subcellularLocation>
        <location evidence="1">Cell membrane</location>
        <topology evidence="1">Multi-pass membrane protein</topology>
    </subcellularLocation>
</comment>
<dbReference type="InterPro" id="IPR022791">
    <property type="entry name" value="L-PG_synthase/AglD"/>
</dbReference>
<keyword evidence="5 6" id="KW-0472">Membrane</keyword>
<dbReference type="EMBL" id="PNIE01000053">
    <property type="protein sequence ID" value="PMP62810.1"/>
    <property type="molecule type" value="Genomic_DNA"/>
</dbReference>
<accession>A0A2N7PJE8</accession>
<dbReference type="Pfam" id="PF03706">
    <property type="entry name" value="LPG_synthase_TM"/>
    <property type="match status" value="1"/>
</dbReference>
<proteinExistence type="predicted"/>
<dbReference type="PANTHER" id="PTHR37693">
    <property type="entry name" value="PHOSPHATIDYLGLYCEROL LYSYLTRANSFERASE"/>
    <property type="match status" value="1"/>
</dbReference>
<evidence type="ECO:0000256" key="5">
    <source>
        <dbReference type="ARBA" id="ARBA00023136"/>
    </source>
</evidence>
<feature type="transmembrane region" description="Helical" evidence="6">
    <location>
        <begin position="6"/>
        <end position="25"/>
    </location>
</feature>
<evidence type="ECO:0008006" key="9">
    <source>
        <dbReference type="Google" id="ProtNLM"/>
    </source>
</evidence>
<gene>
    <name evidence="7" type="ORF">C0197_03855</name>
</gene>
<feature type="transmembrane region" description="Helical" evidence="6">
    <location>
        <begin position="45"/>
        <end position="64"/>
    </location>
</feature>
<keyword evidence="3 6" id="KW-0812">Transmembrane</keyword>
<keyword evidence="2" id="KW-1003">Cell membrane</keyword>
<feature type="transmembrane region" description="Helical" evidence="6">
    <location>
        <begin position="76"/>
        <end position="101"/>
    </location>
</feature>
<evidence type="ECO:0000256" key="1">
    <source>
        <dbReference type="ARBA" id="ARBA00004651"/>
    </source>
</evidence>
<dbReference type="Proteomes" id="UP000235731">
    <property type="component" value="Unassembled WGS sequence"/>
</dbReference>
<evidence type="ECO:0000256" key="3">
    <source>
        <dbReference type="ARBA" id="ARBA00022692"/>
    </source>
</evidence>
<feature type="transmembrane region" description="Helical" evidence="6">
    <location>
        <begin position="289"/>
        <end position="312"/>
    </location>
</feature>
<organism evidence="7 8">
    <name type="scientific">Caldimicrobium thiodismutans</name>
    <dbReference type="NCBI Taxonomy" id="1653476"/>
    <lineage>
        <taxon>Bacteria</taxon>
        <taxon>Pseudomonadati</taxon>
        <taxon>Thermodesulfobacteriota</taxon>
        <taxon>Thermodesulfobacteria</taxon>
        <taxon>Thermodesulfobacteriales</taxon>
        <taxon>Thermodesulfobacteriaceae</taxon>
        <taxon>Caldimicrobium</taxon>
    </lineage>
</organism>
<evidence type="ECO:0000256" key="2">
    <source>
        <dbReference type="ARBA" id="ARBA00022475"/>
    </source>
</evidence>
<evidence type="ECO:0000313" key="8">
    <source>
        <dbReference type="Proteomes" id="UP000235731"/>
    </source>
</evidence>
<dbReference type="AlphaFoldDB" id="A0A2N7PJE8"/>
<keyword evidence="4 6" id="KW-1133">Transmembrane helix</keyword>
<evidence type="ECO:0000256" key="6">
    <source>
        <dbReference type="SAM" id="Phobius"/>
    </source>
</evidence>
<protein>
    <recommendedName>
        <fullName evidence="9">TIGR00374 family protein</fullName>
    </recommendedName>
</protein>
<sequence>MLRNLLIGLILLIIILGLSFTYLAIKYFPKDLWRVLLTLEKRHLFNAFFFLFLFHTFDTLRVMLLARALKVRYSFGYGYLVSFVNTFGATVTPAHIGGEILPLYTLTRKNGQFYQILTIITMKGFSGFFFYLIFFPLTLKSLWEDPRKAKEFLAIAGTLLIISFIMYLLYLFMSKKEELFKQNYIKKLKTTLFRYIITCKAFFKTQKKIFFLALIFSFFMYFCYLLEGVFLVKAFNPEAKASDVFLDQLPLLYAIFISPTPGGSGVGEFGALPIFSAYLPEENLGLFVILWRILSQYLSACIGGFIFLIFLIKDLRGK</sequence>
<name>A0A2N7PJE8_9BACT</name>
<feature type="transmembrane region" description="Helical" evidence="6">
    <location>
        <begin position="209"/>
        <end position="232"/>
    </location>
</feature>
<dbReference type="NCBIfam" id="TIGR00374">
    <property type="entry name" value="flippase-like domain"/>
    <property type="match status" value="1"/>
</dbReference>
<evidence type="ECO:0000313" key="7">
    <source>
        <dbReference type="EMBL" id="PMP62810.1"/>
    </source>
</evidence>